<proteinExistence type="inferred from homology"/>
<dbReference type="GO" id="GO:0004222">
    <property type="term" value="F:metalloendopeptidase activity"/>
    <property type="evidence" value="ECO:0007669"/>
    <property type="project" value="InterPro"/>
</dbReference>
<dbReference type="Gene3D" id="3.30.830.10">
    <property type="entry name" value="Metalloenzyme, LuxS/M16 peptidase-like"/>
    <property type="match status" value="2"/>
</dbReference>
<name>A0A2A2KZM5_9BILA</name>
<feature type="domain" description="Peptidase M16 C-terminal" evidence="4">
    <location>
        <begin position="250"/>
        <end position="435"/>
    </location>
</feature>
<dbReference type="Pfam" id="PF00675">
    <property type="entry name" value="Peptidase_M16"/>
    <property type="match status" value="1"/>
</dbReference>
<dbReference type="InterPro" id="IPR001431">
    <property type="entry name" value="Pept_M16_Zn_BS"/>
</dbReference>
<dbReference type="OrthoDB" id="10251424at2759"/>
<dbReference type="PROSITE" id="PS00143">
    <property type="entry name" value="INSULINASE"/>
    <property type="match status" value="1"/>
</dbReference>
<dbReference type="FunFam" id="3.30.830.10:FF:000008">
    <property type="entry name" value="Mitochondrial-processing peptidase subunit beta"/>
    <property type="match status" value="1"/>
</dbReference>
<accession>A0A2A2KZM5</accession>
<dbReference type="Proteomes" id="UP000218231">
    <property type="component" value="Unassembled WGS sequence"/>
</dbReference>
<dbReference type="GO" id="GO:0046872">
    <property type="term" value="F:metal ion binding"/>
    <property type="evidence" value="ECO:0007669"/>
    <property type="project" value="InterPro"/>
</dbReference>
<keyword evidence="2" id="KW-0175">Coiled coil</keyword>
<protein>
    <recommendedName>
        <fullName evidence="7">Mitochondrial-processing peptidase subunit beta</fullName>
    </recommendedName>
</protein>
<dbReference type="Pfam" id="PF05193">
    <property type="entry name" value="Peptidase_M16_C"/>
    <property type="match status" value="1"/>
</dbReference>
<dbReference type="InterPro" id="IPR050361">
    <property type="entry name" value="MPP/UQCRC_Complex"/>
</dbReference>
<feature type="coiled-coil region" evidence="2">
    <location>
        <begin position="191"/>
        <end position="218"/>
    </location>
</feature>
<dbReference type="SUPFAM" id="SSF63411">
    <property type="entry name" value="LuxS/MPP-like metallohydrolase"/>
    <property type="match status" value="2"/>
</dbReference>
<keyword evidence="6" id="KW-1185">Reference proteome</keyword>
<evidence type="ECO:0008006" key="7">
    <source>
        <dbReference type="Google" id="ProtNLM"/>
    </source>
</evidence>
<dbReference type="GO" id="GO:0005739">
    <property type="term" value="C:mitochondrion"/>
    <property type="evidence" value="ECO:0007669"/>
    <property type="project" value="TreeGrafter"/>
</dbReference>
<dbReference type="PANTHER" id="PTHR11851">
    <property type="entry name" value="METALLOPROTEASE"/>
    <property type="match status" value="1"/>
</dbReference>
<gene>
    <name evidence="5" type="ORF">WR25_26841</name>
</gene>
<dbReference type="AlphaFoldDB" id="A0A2A2KZM5"/>
<evidence type="ECO:0000313" key="5">
    <source>
        <dbReference type="EMBL" id="PAV79461.1"/>
    </source>
</evidence>
<organism evidence="5 6">
    <name type="scientific">Diploscapter pachys</name>
    <dbReference type="NCBI Taxonomy" id="2018661"/>
    <lineage>
        <taxon>Eukaryota</taxon>
        <taxon>Metazoa</taxon>
        <taxon>Ecdysozoa</taxon>
        <taxon>Nematoda</taxon>
        <taxon>Chromadorea</taxon>
        <taxon>Rhabditida</taxon>
        <taxon>Rhabditina</taxon>
        <taxon>Rhabditomorpha</taxon>
        <taxon>Rhabditoidea</taxon>
        <taxon>Rhabditidae</taxon>
        <taxon>Diploscapter</taxon>
    </lineage>
</organism>
<dbReference type="STRING" id="2018661.A0A2A2KZM5"/>
<evidence type="ECO:0000259" key="3">
    <source>
        <dbReference type="Pfam" id="PF00675"/>
    </source>
</evidence>
<dbReference type="PANTHER" id="PTHR11851:SF143">
    <property type="entry name" value="CYTOCHROME B-C1 COMPLEX SUBUNIT 1, MITOCHONDRIAL"/>
    <property type="match status" value="1"/>
</dbReference>
<feature type="domain" description="Peptidase M16 N-terminal" evidence="3">
    <location>
        <begin position="98"/>
        <end position="244"/>
    </location>
</feature>
<dbReference type="EMBL" id="LIAE01007415">
    <property type="protein sequence ID" value="PAV79461.1"/>
    <property type="molecule type" value="Genomic_DNA"/>
</dbReference>
<sequence length="521" mass="58981">MKFVDERLNACGPIVSPQVSELFPIFVPETLGNNWRKIREHFENRTRVSVDMALRLVVGGSLRPIFNNQIRNASALSAKQVLEQQPAPELTTLKNGFRVVTEENGRETATVGVFIETGSRFETEANNGVAHFLERLIHRGTAKRTGAALTNELEQIGAKLQSRTGRNFTYFLVQSASGDVEKVVDILADVLRNSKLDAASVEEERKILLAELEESDNLYRDVCFNYLHSAAYQGTNLARSWLGTTDSIKKISAQQLKEWVEDNYKATRMVMTGVGGNVSQVSRLAEKYFGDLDNVYPRKVPDPDGIRFTGSEFLYRNDYIPNMHACIAVEGVGYGHHDALALQVASQFVGQWDVTHALTRTAPSRLVQKISHDHGLKYFENFNINYKDTGLWGIYYISDGKDLNETYGVMKSVQREWKHLASAISDDETAMARNQFRTNFFTKLESNTGRAKFYGREALYTDGVRSLVDMEDQISRIDHTTLREAISRHVYDRDIATAGVGHTEAFPPYTFLRYGMSWWRL</sequence>
<comment type="caution">
    <text evidence="5">The sequence shown here is derived from an EMBL/GenBank/DDBJ whole genome shotgun (WGS) entry which is preliminary data.</text>
</comment>
<evidence type="ECO:0000256" key="1">
    <source>
        <dbReference type="RuleBase" id="RU004447"/>
    </source>
</evidence>
<reference evidence="5 6" key="1">
    <citation type="journal article" date="2017" name="Curr. Biol.">
        <title>Genome architecture and evolution of a unichromosomal asexual nematode.</title>
        <authorList>
            <person name="Fradin H."/>
            <person name="Zegar C."/>
            <person name="Gutwein M."/>
            <person name="Lucas J."/>
            <person name="Kovtun M."/>
            <person name="Corcoran D."/>
            <person name="Baugh L.R."/>
            <person name="Kiontke K."/>
            <person name="Gunsalus K."/>
            <person name="Fitch D.H."/>
            <person name="Piano F."/>
        </authorList>
    </citation>
    <scope>NUCLEOTIDE SEQUENCE [LARGE SCALE GENOMIC DNA]</scope>
    <source>
        <strain evidence="5">PF1309</strain>
    </source>
</reference>
<dbReference type="InterPro" id="IPR007863">
    <property type="entry name" value="Peptidase_M16_C"/>
</dbReference>
<dbReference type="InterPro" id="IPR011765">
    <property type="entry name" value="Pept_M16_N"/>
</dbReference>
<evidence type="ECO:0000313" key="6">
    <source>
        <dbReference type="Proteomes" id="UP000218231"/>
    </source>
</evidence>
<comment type="similarity">
    <text evidence="1">Belongs to the peptidase M16 family.</text>
</comment>
<evidence type="ECO:0000256" key="2">
    <source>
        <dbReference type="SAM" id="Coils"/>
    </source>
</evidence>
<dbReference type="InterPro" id="IPR011249">
    <property type="entry name" value="Metalloenz_LuxS/M16"/>
</dbReference>
<evidence type="ECO:0000259" key="4">
    <source>
        <dbReference type="Pfam" id="PF05193"/>
    </source>
</evidence>
<dbReference type="GO" id="GO:0006508">
    <property type="term" value="P:proteolysis"/>
    <property type="evidence" value="ECO:0007669"/>
    <property type="project" value="InterPro"/>
</dbReference>